<evidence type="ECO:0000313" key="2">
    <source>
        <dbReference type="EMBL" id="KAF9514212.1"/>
    </source>
</evidence>
<evidence type="ECO:0000256" key="1">
    <source>
        <dbReference type="SAM" id="Phobius"/>
    </source>
</evidence>
<dbReference type="Proteomes" id="UP000886523">
    <property type="component" value="Unassembled WGS sequence"/>
</dbReference>
<comment type="caution">
    <text evidence="2">The sequence shown here is derived from an EMBL/GenBank/DDBJ whole genome shotgun (WGS) entry which is preliminary data.</text>
</comment>
<keyword evidence="1" id="KW-0472">Membrane</keyword>
<name>A0A9P6AYI5_9AGAM</name>
<proteinExistence type="predicted"/>
<organism evidence="2 3">
    <name type="scientific">Hydnum rufescens UP504</name>
    <dbReference type="NCBI Taxonomy" id="1448309"/>
    <lineage>
        <taxon>Eukaryota</taxon>
        <taxon>Fungi</taxon>
        <taxon>Dikarya</taxon>
        <taxon>Basidiomycota</taxon>
        <taxon>Agaricomycotina</taxon>
        <taxon>Agaricomycetes</taxon>
        <taxon>Cantharellales</taxon>
        <taxon>Hydnaceae</taxon>
        <taxon>Hydnum</taxon>
    </lineage>
</organism>
<accession>A0A9P6AYI5</accession>
<dbReference type="AlphaFoldDB" id="A0A9P6AYI5"/>
<gene>
    <name evidence="2" type="ORF">BS47DRAFT_889372</name>
</gene>
<keyword evidence="3" id="KW-1185">Reference proteome</keyword>
<sequence length="94" mass="10975">MCLNRSQKFKLPLVLDSSDWFVSTLSTQTIVPIGPIFLLLVISFSYEPQFRFWCESQSSWYMVFLFVVSHGERSLMFATVFCPINWLAIDSSRH</sequence>
<reference evidence="2" key="1">
    <citation type="journal article" date="2020" name="Nat. Commun.">
        <title>Large-scale genome sequencing of mycorrhizal fungi provides insights into the early evolution of symbiotic traits.</title>
        <authorList>
            <person name="Miyauchi S."/>
            <person name="Kiss E."/>
            <person name="Kuo A."/>
            <person name="Drula E."/>
            <person name="Kohler A."/>
            <person name="Sanchez-Garcia M."/>
            <person name="Morin E."/>
            <person name="Andreopoulos B."/>
            <person name="Barry K.W."/>
            <person name="Bonito G."/>
            <person name="Buee M."/>
            <person name="Carver A."/>
            <person name="Chen C."/>
            <person name="Cichocki N."/>
            <person name="Clum A."/>
            <person name="Culley D."/>
            <person name="Crous P.W."/>
            <person name="Fauchery L."/>
            <person name="Girlanda M."/>
            <person name="Hayes R.D."/>
            <person name="Keri Z."/>
            <person name="LaButti K."/>
            <person name="Lipzen A."/>
            <person name="Lombard V."/>
            <person name="Magnuson J."/>
            <person name="Maillard F."/>
            <person name="Murat C."/>
            <person name="Nolan M."/>
            <person name="Ohm R.A."/>
            <person name="Pangilinan J."/>
            <person name="Pereira M.F."/>
            <person name="Perotto S."/>
            <person name="Peter M."/>
            <person name="Pfister S."/>
            <person name="Riley R."/>
            <person name="Sitrit Y."/>
            <person name="Stielow J.B."/>
            <person name="Szollosi G."/>
            <person name="Zifcakova L."/>
            <person name="Stursova M."/>
            <person name="Spatafora J.W."/>
            <person name="Tedersoo L."/>
            <person name="Vaario L.M."/>
            <person name="Yamada A."/>
            <person name="Yan M."/>
            <person name="Wang P."/>
            <person name="Xu J."/>
            <person name="Bruns T."/>
            <person name="Baldrian P."/>
            <person name="Vilgalys R."/>
            <person name="Dunand C."/>
            <person name="Henrissat B."/>
            <person name="Grigoriev I.V."/>
            <person name="Hibbett D."/>
            <person name="Nagy L.G."/>
            <person name="Martin F.M."/>
        </authorList>
    </citation>
    <scope>NUCLEOTIDE SEQUENCE</scope>
    <source>
        <strain evidence="2">UP504</strain>
    </source>
</reference>
<evidence type="ECO:0000313" key="3">
    <source>
        <dbReference type="Proteomes" id="UP000886523"/>
    </source>
</evidence>
<feature type="transmembrane region" description="Helical" evidence="1">
    <location>
        <begin position="20"/>
        <end position="42"/>
    </location>
</feature>
<keyword evidence="1" id="KW-0812">Transmembrane</keyword>
<protein>
    <submittedName>
        <fullName evidence="2">Uncharacterized protein</fullName>
    </submittedName>
</protein>
<keyword evidence="1" id="KW-1133">Transmembrane helix</keyword>
<dbReference type="EMBL" id="MU128963">
    <property type="protein sequence ID" value="KAF9514212.1"/>
    <property type="molecule type" value="Genomic_DNA"/>
</dbReference>